<reference evidence="2 3" key="1">
    <citation type="submission" date="2019-03" db="EMBL/GenBank/DDBJ databases">
        <title>Genomic Encyclopedia of Type Strains, Phase IV (KMG-V): Genome sequencing to study the core and pangenomes of soil and plant-associated prokaryotes.</title>
        <authorList>
            <person name="Whitman W."/>
        </authorList>
    </citation>
    <scope>NUCLEOTIDE SEQUENCE [LARGE SCALE GENOMIC DNA]</scope>
    <source>
        <strain evidence="2 3">FB403</strain>
    </source>
</reference>
<accession>A0AAX2QM61</accession>
<evidence type="ECO:0000313" key="2">
    <source>
        <dbReference type="EMBL" id="TCU25312.1"/>
    </source>
</evidence>
<keyword evidence="1" id="KW-1133">Transmembrane helix</keyword>
<comment type="caution">
    <text evidence="2">The sequence shown here is derived from an EMBL/GenBank/DDBJ whole genome shotgun (WGS) entry which is preliminary data.</text>
</comment>
<evidence type="ECO:0000313" key="3">
    <source>
        <dbReference type="Proteomes" id="UP000295021"/>
    </source>
</evidence>
<dbReference type="AlphaFoldDB" id="A0AAX2QM61"/>
<sequence>MTWLITTYFAVFIATSFGACMLFIVTGGASRTPRWRGRRS</sequence>
<feature type="transmembrane region" description="Helical" evidence="1">
    <location>
        <begin position="6"/>
        <end position="29"/>
    </location>
</feature>
<proteinExistence type="predicted"/>
<dbReference type="RefSeq" id="WP_281030029.1">
    <property type="nucleotide sequence ID" value="NZ_SMBI01000005.1"/>
</dbReference>
<organism evidence="2 3">
    <name type="scientific">Rhizobium laguerreae</name>
    <dbReference type="NCBI Taxonomy" id="1076926"/>
    <lineage>
        <taxon>Bacteria</taxon>
        <taxon>Pseudomonadati</taxon>
        <taxon>Pseudomonadota</taxon>
        <taxon>Alphaproteobacteria</taxon>
        <taxon>Hyphomicrobiales</taxon>
        <taxon>Rhizobiaceae</taxon>
        <taxon>Rhizobium/Agrobacterium group</taxon>
        <taxon>Rhizobium</taxon>
    </lineage>
</organism>
<protein>
    <submittedName>
        <fullName evidence="2">Uncharacterized protein</fullName>
    </submittedName>
</protein>
<keyword evidence="1" id="KW-0812">Transmembrane</keyword>
<keyword evidence="1" id="KW-0472">Membrane</keyword>
<name>A0AAX2QM61_9HYPH</name>
<evidence type="ECO:0000256" key="1">
    <source>
        <dbReference type="SAM" id="Phobius"/>
    </source>
</evidence>
<gene>
    <name evidence="2" type="ORF">EV131_105426</name>
</gene>
<dbReference type="Proteomes" id="UP000295021">
    <property type="component" value="Unassembled WGS sequence"/>
</dbReference>
<dbReference type="EMBL" id="SMBI01000005">
    <property type="protein sequence ID" value="TCU25312.1"/>
    <property type="molecule type" value="Genomic_DNA"/>
</dbReference>